<dbReference type="EMBL" id="FCOC02000041">
    <property type="protein sequence ID" value="SAL55677.1"/>
    <property type="molecule type" value="Genomic_DNA"/>
</dbReference>
<dbReference type="InterPro" id="IPR050790">
    <property type="entry name" value="ExbB/TolQ_transport"/>
</dbReference>
<evidence type="ECO:0000313" key="12">
    <source>
        <dbReference type="EMBL" id="SAL55677.1"/>
    </source>
</evidence>
<keyword evidence="8" id="KW-0653">Protein transport</keyword>
<dbReference type="InterPro" id="IPR014163">
    <property type="entry name" value="Tol-Pal_TolQ"/>
</dbReference>
<keyword evidence="3" id="KW-0132">Cell division</keyword>
<keyword evidence="7" id="KW-0131">Cell cycle</keyword>
<evidence type="ECO:0000256" key="1">
    <source>
        <dbReference type="ARBA" id="ARBA00004651"/>
    </source>
</evidence>
<feature type="region of interest" description="Disordered" evidence="9">
    <location>
        <begin position="236"/>
        <end position="271"/>
    </location>
</feature>
<feature type="transmembrane region" description="Helical" evidence="10">
    <location>
        <begin position="178"/>
        <end position="200"/>
    </location>
</feature>
<dbReference type="PANTHER" id="PTHR30625">
    <property type="entry name" value="PROTEIN TOLQ"/>
    <property type="match status" value="1"/>
</dbReference>
<protein>
    <submittedName>
        <fullName evidence="12">TolQ transport transmembrane protein</fullName>
    </submittedName>
</protein>
<dbReference type="InterPro" id="IPR002898">
    <property type="entry name" value="MotA_ExbB_proton_chnl"/>
</dbReference>
<dbReference type="GO" id="GO:0051301">
    <property type="term" value="P:cell division"/>
    <property type="evidence" value="ECO:0007669"/>
    <property type="project" value="UniProtKB-KW"/>
</dbReference>
<evidence type="ECO:0000256" key="10">
    <source>
        <dbReference type="SAM" id="Phobius"/>
    </source>
</evidence>
<keyword evidence="4 10" id="KW-0812">Transmembrane</keyword>
<accession>A0A158IGS1</accession>
<feature type="domain" description="MotA/TolQ/ExbB proton channel" evidence="11">
    <location>
        <begin position="109"/>
        <end position="211"/>
    </location>
</feature>
<evidence type="ECO:0000256" key="8">
    <source>
        <dbReference type="RuleBase" id="RU004057"/>
    </source>
</evidence>
<dbReference type="GO" id="GO:0005886">
    <property type="term" value="C:plasma membrane"/>
    <property type="evidence" value="ECO:0007669"/>
    <property type="project" value="UniProtKB-SubCell"/>
</dbReference>
<evidence type="ECO:0000313" key="13">
    <source>
        <dbReference type="Proteomes" id="UP000054893"/>
    </source>
</evidence>
<organism evidence="12 13">
    <name type="scientific">Caballeronia sordidicola</name>
    <name type="common">Burkholderia sordidicola</name>
    <dbReference type="NCBI Taxonomy" id="196367"/>
    <lineage>
        <taxon>Bacteria</taxon>
        <taxon>Pseudomonadati</taxon>
        <taxon>Pseudomonadota</taxon>
        <taxon>Betaproteobacteria</taxon>
        <taxon>Burkholderiales</taxon>
        <taxon>Burkholderiaceae</taxon>
        <taxon>Caballeronia</taxon>
    </lineage>
</organism>
<evidence type="ECO:0000256" key="9">
    <source>
        <dbReference type="SAM" id="MobiDB-lite"/>
    </source>
</evidence>
<dbReference type="OrthoDB" id="9805133at2"/>
<comment type="similarity">
    <text evidence="8">Belongs to the exbB/tolQ family.</text>
</comment>
<feature type="transmembrane region" description="Helical" evidence="10">
    <location>
        <begin position="135"/>
        <end position="158"/>
    </location>
</feature>
<keyword evidence="6 10" id="KW-0472">Membrane</keyword>
<dbReference type="NCBIfam" id="TIGR02796">
    <property type="entry name" value="tolQ"/>
    <property type="match status" value="1"/>
</dbReference>
<feature type="compositionally biased region" description="Basic and acidic residues" evidence="9">
    <location>
        <begin position="241"/>
        <end position="252"/>
    </location>
</feature>
<dbReference type="AlphaFoldDB" id="A0A158IGS1"/>
<sequence length="271" mass="28737">MNAANLSAHLSPWHLFINADVVVKAIMVFLALASVSSWAVIAEKISRFRSLRRRAAVWLDLLGSGRSLVKLSASVQQHPKDPFSRIYAAVLGEWRQTHDQNLQATHRGADGLKERVNRVAGIATNIEIGKLQRGLSILATVGSVSPFVGLFGTVWGIMNSFQGIAASNNTSLSVVAPGIAEALFATALGLVAAIPAVIAYNRASGDLNDYASTLSTLTGIVEVQLSRQVDAGDATVDAVDSDNRSRHDKQQDKSLQPASGADVRSIATQGA</sequence>
<keyword evidence="2" id="KW-1003">Cell membrane</keyword>
<keyword evidence="5 10" id="KW-1133">Transmembrane helix</keyword>
<evidence type="ECO:0000256" key="4">
    <source>
        <dbReference type="ARBA" id="ARBA00022692"/>
    </source>
</evidence>
<evidence type="ECO:0000256" key="5">
    <source>
        <dbReference type="ARBA" id="ARBA00022989"/>
    </source>
</evidence>
<proteinExistence type="inferred from homology"/>
<gene>
    <name evidence="12" type="ORF">AWB64_06165</name>
</gene>
<comment type="subcellular location">
    <subcellularLocation>
        <location evidence="1">Cell membrane</location>
        <topology evidence="1">Multi-pass membrane protein</topology>
    </subcellularLocation>
    <subcellularLocation>
        <location evidence="8">Membrane</location>
        <topology evidence="8">Multi-pass membrane protein</topology>
    </subcellularLocation>
</comment>
<evidence type="ECO:0000259" key="11">
    <source>
        <dbReference type="Pfam" id="PF01618"/>
    </source>
</evidence>
<dbReference type="RefSeq" id="WP_060859105.1">
    <property type="nucleotide sequence ID" value="NZ_FCOC02000041.1"/>
</dbReference>
<feature type="transmembrane region" description="Helical" evidence="10">
    <location>
        <begin position="21"/>
        <end position="42"/>
    </location>
</feature>
<evidence type="ECO:0000256" key="2">
    <source>
        <dbReference type="ARBA" id="ARBA00022475"/>
    </source>
</evidence>
<dbReference type="PANTHER" id="PTHR30625:SF16">
    <property type="entry name" value="BIOPOLYMER TRANSPORT PROTEIN EXBB"/>
    <property type="match status" value="1"/>
</dbReference>
<evidence type="ECO:0000256" key="6">
    <source>
        <dbReference type="ARBA" id="ARBA00023136"/>
    </source>
</evidence>
<dbReference type="GO" id="GO:0043213">
    <property type="term" value="P:bacteriocin transport"/>
    <property type="evidence" value="ECO:0007669"/>
    <property type="project" value="InterPro"/>
</dbReference>
<dbReference type="Pfam" id="PF01618">
    <property type="entry name" value="MotA_ExbB"/>
    <property type="match status" value="1"/>
</dbReference>
<evidence type="ECO:0000256" key="7">
    <source>
        <dbReference type="ARBA" id="ARBA00023306"/>
    </source>
</evidence>
<keyword evidence="8" id="KW-0813">Transport</keyword>
<dbReference type="GO" id="GO:0017038">
    <property type="term" value="P:protein import"/>
    <property type="evidence" value="ECO:0007669"/>
    <property type="project" value="TreeGrafter"/>
</dbReference>
<reference evidence="12 13" key="1">
    <citation type="submission" date="2016-01" db="EMBL/GenBank/DDBJ databases">
        <authorList>
            <person name="Oliw E.H."/>
        </authorList>
    </citation>
    <scope>NUCLEOTIDE SEQUENCE [LARGE SCALE GENOMIC DNA]</scope>
    <source>
        <strain evidence="12">LMG 22029</strain>
    </source>
</reference>
<dbReference type="Proteomes" id="UP000054893">
    <property type="component" value="Unassembled WGS sequence"/>
</dbReference>
<name>A0A158IGS1_CABSO</name>
<evidence type="ECO:0000256" key="3">
    <source>
        <dbReference type="ARBA" id="ARBA00022618"/>
    </source>
</evidence>